<dbReference type="Gene3D" id="3.50.50.60">
    <property type="entry name" value="FAD/NAD(P)-binding domain"/>
    <property type="match status" value="1"/>
</dbReference>
<name>A0A7S9STH1_9VIRU</name>
<sequence length="166" mass="19144">MPFNKILPMVSDNSTSELSSNKVAVFNLGFDKGTDIKTHWRYFPGNEIFYRIGFYNNILGTDKLSLYVEVGAKSNEVLEEKVLLNQILKDLKQNGIITDHNLIDHQFIVMDPAYVHITTESEKTYKTFCKDFNKKGIYSIGRYGSWTYCSIEDNIIQAKELINKIK</sequence>
<protein>
    <submittedName>
        <fullName evidence="1">Uncharacterized protein</fullName>
    </submittedName>
</protein>
<dbReference type="EMBL" id="MW030544">
    <property type="protein sequence ID" value="QPI16241.1"/>
    <property type="molecule type" value="Genomic_DNA"/>
</dbReference>
<reference evidence="1" key="1">
    <citation type="submission" date="2020-08" db="EMBL/GenBank/DDBJ databases">
        <title>Bridging the membrane lipid divide: bacteria of the FCB group superphylum have the potential to synthesize archaeal ether lipids.</title>
        <authorList>
            <person name="Villanueva L."/>
            <person name="von Meijenfeldt F.A.B."/>
            <person name="Westbye A.B."/>
            <person name="Yadav S."/>
            <person name="Hopmans E.C."/>
            <person name="Dutilh B.E."/>
            <person name="Sinninghe Damste J.S."/>
        </authorList>
    </citation>
    <scope>NUCLEOTIDE SEQUENCE</scope>
    <source>
        <strain evidence="1">NIOZ-UU157</strain>
    </source>
</reference>
<proteinExistence type="predicted"/>
<gene>
    <name evidence="1" type="ORF">NIOZUU157_00124</name>
</gene>
<accession>A0A7S9STH1</accession>
<dbReference type="InterPro" id="IPR036188">
    <property type="entry name" value="FAD/NAD-bd_sf"/>
</dbReference>
<evidence type="ECO:0000313" key="1">
    <source>
        <dbReference type="EMBL" id="QPI16241.1"/>
    </source>
</evidence>
<organism evidence="1">
    <name type="scientific">Virus NIOZ-UU157</name>
    <dbReference type="NCBI Taxonomy" id="2763269"/>
    <lineage>
        <taxon>Viruses</taxon>
    </lineage>
</organism>